<dbReference type="Gene3D" id="3.40.50.410">
    <property type="entry name" value="von Willebrand factor, type A domain"/>
    <property type="match status" value="1"/>
</dbReference>
<comment type="caution">
    <text evidence="4">The sequence shown here is derived from an EMBL/GenBank/DDBJ whole genome shotgun (WGS) entry which is preliminary data.</text>
</comment>
<dbReference type="InterPro" id="IPR014756">
    <property type="entry name" value="Ig_E-set"/>
</dbReference>
<proteinExistence type="predicted"/>
<dbReference type="Gene3D" id="2.60.40.10">
    <property type="entry name" value="Immunoglobulins"/>
    <property type="match status" value="7"/>
</dbReference>
<protein>
    <submittedName>
        <fullName evidence="4">VWA domain-containing protein</fullName>
    </submittedName>
</protein>
<feature type="domain" description="VWFA" evidence="3">
    <location>
        <begin position="69"/>
        <end position="252"/>
    </location>
</feature>
<accession>A0A559J8B7</accession>
<keyword evidence="1 2" id="KW-0732">Signal</keyword>
<dbReference type="InterPro" id="IPR002035">
    <property type="entry name" value="VWF_A"/>
</dbReference>
<dbReference type="SMART" id="SM00327">
    <property type="entry name" value="VWA"/>
    <property type="match status" value="1"/>
</dbReference>
<reference evidence="4 5" key="1">
    <citation type="submission" date="2019-07" db="EMBL/GenBank/DDBJ databases">
        <authorList>
            <person name="Kim J."/>
        </authorList>
    </citation>
    <scope>NUCLEOTIDE SEQUENCE [LARGE SCALE GENOMIC DNA]</scope>
    <source>
        <strain evidence="4 5">G13</strain>
    </source>
</reference>
<evidence type="ECO:0000313" key="4">
    <source>
        <dbReference type="EMBL" id="TVX96101.1"/>
    </source>
</evidence>
<dbReference type="OrthoDB" id="1656124at2"/>
<evidence type="ECO:0000256" key="1">
    <source>
        <dbReference type="ARBA" id="ARBA00022729"/>
    </source>
</evidence>
<gene>
    <name evidence="4" type="ORF">FPZ45_22000</name>
</gene>
<dbReference type="InterPro" id="IPR002909">
    <property type="entry name" value="IPT_dom"/>
</dbReference>
<dbReference type="PRINTS" id="PR00453">
    <property type="entry name" value="VWFADOMAIN"/>
</dbReference>
<dbReference type="PANTHER" id="PTHR46769">
    <property type="entry name" value="POLYCYSTIC KIDNEY AND HEPATIC DISEASE 1 (AUTOSOMAL RECESSIVE)-LIKE 1"/>
    <property type="match status" value="1"/>
</dbReference>
<dbReference type="RefSeq" id="WP_144706562.1">
    <property type="nucleotide sequence ID" value="NZ_VNJJ01000018.1"/>
</dbReference>
<dbReference type="SMART" id="SM00429">
    <property type="entry name" value="IPT"/>
    <property type="match status" value="7"/>
</dbReference>
<organism evidence="4 5">
    <name type="scientific">Cohnella terricola</name>
    <dbReference type="NCBI Taxonomy" id="1289167"/>
    <lineage>
        <taxon>Bacteria</taxon>
        <taxon>Bacillati</taxon>
        <taxon>Bacillota</taxon>
        <taxon>Bacilli</taxon>
        <taxon>Bacillales</taxon>
        <taxon>Paenibacillaceae</taxon>
        <taxon>Cohnella</taxon>
    </lineage>
</organism>
<dbReference type="InterPro" id="IPR013783">
    <property type="entry name" value="Ig-like_fold"/>
</dbReference>
<name>A0A559J8B7_9BACL</name>
<dbReference type="SUPFAM" id="SSF53300">
    <property type="entry name" value="vWA-like"/>
    <property type="match status" value="1"/>
</dbReference>
<dbReference type="Pfam" id="PF00092">
    <property type="entry name" value="VWA"/>
    <property type="match status" value="1"/>
</dbReference>
<dbReference type="Pfam" id="PF01833">
    <property type="entry name" value="TIG"/>
    <property type="match status" value="7"/>
</dbReference>
<dbReference type="AlphaFoldDB" id="A0A559J8B7"/>
<dbReference type="PROSITE" id="PS50234">
    <property type="entry name" value="VWFA"/>
    <property type="match status" value="1"/>
</dbReference>
<evidence type="ECO:0000256" key="2">
    <source>
        <dbReference type="SAM" id="SignalP"/>
    </source>
</evidence>
<dbReference type="InterPro" id="IPR052387">
    <property type="entry name" value="Fibrocystin"/>
</dbReference>
<dbReference type="CDD" id="cd00102">
    <property type="entry name" value="IPT"/>
    <property type="match status" value="5"/>
</dbReference>
<evidence type="ECO:0000259" key="3">
    <source>
        <dbReference type="PROSITE" id="PS50234"/>
    </source>
</evidence>
<sequence>MKVRILTSVLAFLLLASGALPIHTARAAVNDYVTVTKSINPTSITTEQEAEVNLQVKGTPPANVVVPNDVILIIDKSGSMNNDNRMTSAKTGAKGFVDLMDMTKHRVGIIDYSSETNIKSYNMTTDKVAVKNYIDTIQANGSTATGDAIQKAIDILLADKRPEAQPVIVILTDGDATVGSPTPYEFAKNKAQSAKDQGIIFYTIALLGPNDNPDTSGPNQLLKEMATTAAHHHFVLGSTGLAEIYAAIVREIGLASAYNVTVSDIVTADFEIVPGSYDNNIPKPTVTGNTITWAFNELKDSNLTFTYKIRPVSKTKTGTLATSASSSIINYSDYAGAARTKAIPNVNVTVKWPAPVITQIVESSGHPDGGNQVTISGKHFKTGATVTIGTKNATNVQIISDTEIKATVPSNVQSTVAVKVKNTDGQTASIDYQYKADPIVTLITPNKGPLAGGTKVTLQGNYFMPGVKVKFGDKTANSDSYTNVRNFSVFAPAGATAGPVDLTITNPDGTFITIPAGYTYEAPPVVKPVVTGVTPNSGLTTGGNSVYVNGQNLSANVTVKFGENAGTIQSVNSTSRLTVIVPAAAQAGIVDVTVLDDTGSTILENAYTYNAPVYPDPTITSISPNSGFTNVEKTAVINGTNFRNGAKVYFGSTEAVIKGSISSTKISVDVPNVADPGKVDVRVVNDDQKQAVLAEGYEYIVFVPDPVTVTNLGLTSGKLPGGDTMYITGTNFKSGAKVYFGSKPGLSVSVLNSTKLSVAVPAGDALGVVDVTVTNPDGGTGTLPQSYTYTAVTPTITSLSPDRGVKDKATSIYINGTNFESSGMTVKINDVVVSHTFISATRLSVVVPVSATAGVVPIEVTLAIGTSAVANYTYENAPLGPTPTITSLSSNNGSSNGGNSIYVVGTNFVNGSKVYVAGVQATATYTSATRLTLKLPAGSPGPVEIKVVNPDGQESNGFTYTYN</sequence>
<feature type="signal peptide" evidence="2">
    <location>
        <begin position="1"/>
        <end position="27"/>
    </location>
</feature>
<dbReference type="SUPFAM" id="SSF81296">
    <property type="entry name" value="E set domains"/>
    <property type="match status" value="7"/>
</dbReference>
<dbReference type="EMBL" id="VNJJ01000018">
    <property type="protein sequence ID" value="TVX96101.1"/>
    <property type="molecule type" value="Genomic_DNA"/>
</dbReference>
<keyword evidence="5" id="KW-1185">Reference proteome</keyword>
<dbReference type="CDD" id="cd00603">
    <property type="entry name" value="IPT_PCSR"/>
    <property type="match status" value="1"/>
</dbReference>
<dbReference type="Proteomes" id="UP000316330">
    <property type="component" value="Unassembled WGS sequence"/>
</dbReference>
<feature type="chain" id="PRO_5021916647" evidence="2">
    <location>
        <begin position="28"/>
        <end position="963"/>
    </location>
</feature>
<evidence type="ECO:0000313" key="5">
    <source>
        <dbReference type="Proteomes" id="UP000316330"/>
    </source>
</evidence>
<dbReference type="PANTHER" id="PTHR46769:SF2">
    <property type="entry name" value="FIBROCYSTIN-L ISOFORM 2 PRECURSOR-RELATED"/>
    <property type="match status" value="1"/>
</dbReference>
<dbReference type="InterPro" id="IPR036465">
    <property type="entry name" value="vWFA_dom_sf"/>
</dbReference>
<dbReference type="CDD" id="cd00198">
    <property type="entry name" value="vWFA"/>
    <property type="match status" value="1"/>
</dbReference>